<proteinExistence type="predicted"/>
<evidence type="ECO:0000313" key="1">
    <source>
        <dbReference type="EMBL" id="SMG00520.1"/>
    </source>
</evidence>
<dbReference type="AlphaFoldDB" id="A0A238H5M1"/>
<name>A0A238H5M1_9BURK</name>
<reference evidence="1 2" key="1">
    <citation type="submission" date="2017-04" db="EMBL/GenBank/DDBJ databases">
        <authorList>
            <person name="Afonso C.L."/>
            <person name="Miller P.J."/>
            <person name="Scott M.A."/>
            <person name="Spackman E."/>
            <person name="Goraichik I."/>
            <person name="Dimitrov K.M."/>
            <person name="Suarez D.L."/>
            <person name="Swayne D.E."/>
        </authorList>
    </citation>
    <scope>NUCLEOTIDE SEQUENCE [LARGE SCALE GENOMIC DNA]</scope>
    <source>
        <strain evidence="1">LMG 28154</strain>
    </source>
</reference>
<sequence>MSPCWGGGTCWPTCRRRAAAFDATIDASARTSWRIPGEME</sequence>
<protein>
    <submittedName>
        <fullName evidence="1">Uncharacterized protein</fullName>
    </submittedName>
</protein>
<dbReference type="EMBL" id="FXAN01000056">
    <property type="protein sequence ID" value="SMG00520.1"/>
    <property type="molecule type" value="Genomic_DNA"/>
</dbReference>
<gene>
    <name evidence="1" type="ORF">BSIN_3650</name>
</gene>
<accession>A0A238H5M1</accession>
<evidence type="ECO:0000313" key="2">
    <source>
        <dbReference type="Proteomes" id="UP000198460"/>
    </source>
</evidence>
<dbReference type="Proteomes" id="UP000198460">
    <property type="component" value="Unassembled WGS sequence"/>
</dbReference>
<organism evidence="1 2">
    <name type="scientific">Burkholderia singularis</name>
    <dbReference type="NCBI Taxonomy" id="1503053"/>
    <lineage>
        <taxon>Bacteria</taxon>
        <taxon>Pseudomonadati</taxon>
        <taxon>Pseudomonadota</taxon>
        <taxon>Betaproteobacteria</taxon>
        <taxon>Burkholderiales</taxon>
        <taxon>Burkholderiaceae</taxon>
        <taxon>Burkholderia</taxon>
        <taxon>pseudomallei group</taxon>
    </lineage>
</organism>